<dbReference type="SUPFAM" id="SSF55073">
    <property type="entry name" value="Nucleotide cyclase"/>
    <property type="match status" value="1"/>
</dbReference>
<dbReference type="InterPro" id="IPR029787">
    <property type="entry name" value="Nucleotide_cyclase"/>
</dbReference>
<dbReference type="GO" id="GO:0005886">
    <property type="term" value="C:plasma membrane"/>
    <property type="evidence" value="ECO:0007669"/>
    <property type="project" value="TreeGrafter"/>
</dbReference>
<name>A0A4R0G6P8_9ACTN</name>
<reference evidence="4 5" key="1">
    <citation type="submission" date="2019-02" db="EMBL/GenBank/DDBJ databases">
        <title>Jishengella sp. nov., isolated from a root of Zingiber montanum.</title>
        <authorList>
            <person name="Kuncharoen N."/>
            <person name="Kudo T."/>
            <person name="Masahiro Y."/>
            <person name="Ohkuma M."/>
            <person name="Tanasupawat S."/>
        </authorList>
    </citation>
    <scope>NUCLEOTIDE SEQUENCE [LARGE SCALE GENOMIC DNA]</scope>
    <source>
        <strain evidence="4 5">PLAI 1-1</strain>
    </source>
</reference>
<dbReference type="InterPro" id="IPR050469">
    <property type="entry name" value="Diguanylate_Cyclase"/>
</dbReference>
<dbReference type="NCBIfam" id="TIGR00254">
    <property type="entry name" value="GGDEF"/>
    <property type="match status" value="1"/>
</dbReference>
<dbReference type="RefSeq" id="WP_131307994.1">
    <property type="nucleotide sequence ID" value="NZ_SJJR01000024.1"/>
</dbReference>
<protein>
    <submittedName>
        <fullName evidence="4">GGDEF domain-containing protein</fullName>
    </submittedName>
</protein>
<dbReference type="PROSITE" id="PS50887">
    <property type="entry name" value="GGDEF"/>
    <property type="match status" value="1"/>
</dbReference>
<feature type="domain" description="GGDEF" evidence="3">
    <location>
        <begin position="76"/>
        <end position="216"/>
    </location>
</feature>
<dbReference type="EMBL" id="SJJR01000024">
    <property type="protein sequence ID" value="TCB91622.1"/>
    <property type="molecule type" value="Genomic_DNA"/>
</dbReference>
<feature type="region of interest" description="Disordered" evidence="2">
    <location>
        <begin position="1"/>
        <end position="22"/>
    </location>
</feature>
<dbReference type="PANTHER" id="PTHR45138:SF9">
    <property type="entry name" value="DIGUANYLATE CYCLASE DGCM-RELATED"/>
    <property type="match status" value="1"/>
</dbReference>
<accession>A0A4R0G6P8</accession>
<evidence type="ECO:0000256" key="2">
    <source>
        <dbReference type="SAM" id="MobiDB-lite"/>
    </source>
</evidence>
<dbReference type="AlphaFoldDB" id="A0A4R0G6P8"/>
<organism evidence="4 5">
    <name type="scientific">Micromonospora zingiberis</name>
    <dbReference type="NCBI Taxonomy" id="2053011"/>
    <lineage>
        <taxon>Bacteria</taxon>
        <taxon>Bacillati</taxon>
        <taxon>Actinomycetota</taxon>
        <taxon>Actinomycetes</taxon>
        <taxon>Micromonosporales</taxon>
        <taxon>Micromonosporaceae</taxon>
        <taxon>Micromonospora</taxon>
    </lineage>
</organism>
<feature type="region of interest" description="Disordered" evidence="2">
    <location>
        <begin position="200"/>
        <end position="240"/>
    </location>
</feature>
<dbReference type="GO" id="GO:0043709">
    <property type="term" value="P:cell adhesion involved in single-species biofilm formation"/>
    <property type="evidence" value="ECO:0007669"/>
    <property type="project" value="TreeGrafter"/>
</dbReference>
<feature type="compositionally biased region" description="Polar residues" evidence="2">
    <location>
        <begin position="209"/>
        <end position="219"/>
    </location>
</feature>
<dbReference type="OrthoDB" id="23692at2"/>
<dbReference type="InterPro" id="IPR000160">
    <property type="entry name" value="GGDEF_dom"/>
</dbReference>
<evidence type="ECO:0000259" key="3">
    <source>
        <dbReference type="PROSITE" id="PS50887"/>
    </source>
</evidence>
<feature type="coiled-coil region" evidence="1">
    <location>
        <begin position="22"/>
        <end position="49"/>
    </location>
</feature>
<evidence type="ECO:0000313" key="4">
    <source>
        <dbReference type="EMBL" id="TCB91622.1"/>
    </source>
</evidence>
<dbReference type="GO" id="GO:0052621">
    <property type="term" value="F:diguanylate cyclase activity"/>
    <property type="evidence" value="ECO:0007669"/>
    <property type="project" value="TreeGrafter"/>
</dbReference>
<dbReference type="Pfam" id="PF00990">
    <property type="entry name" value="GGDEF"/>
    <property type="match status" value="1"/>
</dbReference>
<dbReference type="Gene3D" id="3.30.70.270">
    <property type="match status" value="1"/>
</dbReference>
<dbReference type="SMART" id="SM00267">
    <property type="entry name" value="GGDEF"/>
    <property type="match status" value="1"/>
</dbReference>
<dbReference type="InterPro" id="IPR043128">
    <property type="entry name" value="Rev_trsase/Diguanyl_cyclase"/>
</dbReference>
<dbReference type="CDD" id="cd01949">
    <property type="entry name" value="GGDEF"/>
    <property type="match status" value="1"/>
</dbReference>
<evidence type="ECO:0000256" key="1">
    <source>
        <dbReference type="SAM" id="Coils"/>
    </source>
</evidence>
<keyword evidence="1" id="KW-0175">Coiled coil</keyword>
<dbReference type="GO" id="GO:1902201">
    <property type="term" value="P:negative regulation of bacterial-type flagellum-dependent cell motility"/>
    <property type="evidence" value="ECO:0007669"/>
    <property type="project" value="TreeGrafter"/>
</dbReference>
<dbReference type="Proteomes" id="UP000292274">
    <property type="component" value="Unassembled WGS sequence"/>
</dbReference>
<proteinExistence type="predicted"/>
<gene>
    <name evidence="4" type="ORF">E0H26_25380</name>
</gene>
<evidence type="ECO:0000313" key="5">
    <source>
        <dbReference type="Proteomes" id="UP000292274"/>
    </source>
</evidence>
<comment type="caution">
    <text evidence="4">The sequence shown here is derived from an EMBL/GenBank/DDBJ whole genome shotgun (WGS) entry which is preliminary data.</text>
</comment>
<sequence>MRRATIGSGNHDTGREPRSAPAARLRAKLVAARREADELRDQLRRARYDAFHDALTGLPNRRALSERIDHQRTSSSVLACALIDLNCFKQVNDSHGHQIGDAVLRETARRLAHYTTDNGHFAARLGGDEFIVLFDTSTRAKPPASASTALRRLFTEPLEVHGLRLNVTAAIGLATVKSVEPADALMQRADMAMYKAKRSFPENRDAGASQVSSATQRDLTQVRARSGQPDGLPQTPRTEG</sequence>
<dbReference type="PANTHER" id="PTHR45138">
    <property type="entry name" value="REGULATORY COMPONENTS OF SENSORY TRANSDUCTION SYSTEM"/>
    <property type="match status" value="1"/>
</dbReference>
<keyword evidence="5" id="KW-1185">Reference proteome</keyword>